<dbReference type="InterPro" id="IPR036770">
    <property type="entry name" value="Ankyrin_rpt-contain_sf"/>
</dbReference>
<dbReference type="Gene3D" id="1.25.40.20">
    <property type="entry name" value="Ankyrin repeat-containing domain"/>
    <property type="match status" value="3"/>
</dbReference>
<protein>
    <recommendedName>
        <fullName evidence="3">Ankyrin repeat protein</fullName>
    </recommendedName>
</protein>
<dbReference type="InterPro" id="IPR002110">
    <property type="entry name" value="Ankyrin_rpt"/>
</dbReference>
<dbReference type="OrthoDB" id="303876at2759"/>
<keyword evidence="2" id="KW-1185">Reference proteome</keyword>
<evidence type="ECO:0000313" key="2">
    <source>
        <dbReference type="Proteomes" id="UP000604825"/>
    </source>
</evidence>
<gene>
    <name evidence="1" type="ORF">NCGR_LOCUS41974</name>
</gene>
<dbReference type="PANTHER" id="PTHR24121">
    <property type="entry name" value="NO MECHANORECEPTOR POTENTIAL C, ISOFORM D-RELATED"/>
    <property type="match status" value="1"/>
</dbReference>
<evidence type="ECO:0008006" key="3">
    <source>
        <dbReference type="Google" id="ProtNLM"/>
    </source>
</evidence>
<evidence type="ECO:0000313" key="1">
    <source>
        <dbReference type="EMBL" id="CAD6258502.1"/>
    </source>
</evidence>
<reference evidence="1" key="1">
    <citation type="submission" date="2020-10" db="EMBL/GenBank/DDBJ databases">
        <authorList>
            <person name="Han B."/>
            <person name="Lu T."/>
            <person name="Zhao Q."/>
            <person name="Huang X."/>
            <person name="Zhao Y."/>
        </authorList>
    </citation>
    <scope>NUCLEOTIDE SEQUENCE</scope>
</reference>
<accession>A0A811QR21</accession>
<dbReference type="EMBL" id="CAJGYO010000010">
    <property type="protein sequence ID" value="CAD6258502.1"/>
    <property type="molecule type" value="Genomic_DNA"/>
</dbReference>
<comment type="caution">
    <text evidence="1">The sequence shown here is derived from an EMBL/GenBank/DDBJ whole genome shotgun (WGS) entry which is preliminary data.</text>
</comment>
<sequence length="445" mass="47773">MHLAAIENKIDVLTVLLEQDQSLDYFISTTTDAAPLLCIAASQGNVGVARELLRHCPDPPYCDATGSTCLHVAVSFGQADFVRFVVRSPQLEHLVNLPDNNGETALQLAARINDTNMVALLRFHLNSSINAEPFTSVRDAGPTPGSSSMWSCTHVAEMRHLYLNVPAVLVGTTPQGPQGNTCLHIAAIHGHEVFCKEAEALKPSLLAAVNSDGETPLLAAVASGRVSVASALLRCCRDHQLSETILKQDKQGHNALHHAIRCGHRELALELIEAEPALSHAVNQYGESPMFIAVMRNCEDVVDKLLQIPDSAHGGAYGCNALHAAVKNGNSAVVEKIVEARPGLAREEDKSVCTPTMLAVLWGKIDVVSVLLEHDRSLGYLLCTAGNPLLVCAAFRGHVGVARELLKHCPDAPYCKPNGWTCLHEAVVQQHQDFCPGLAAASQTH</sequence>
<dbReference type="Proteomes" id="UP000604825">
    <property type="component" value="Unassembled WGS sequence"/>
</dbReference>
<dbReference type="AlphaFoldDB" id="A0A811QR21"/>
<name>A0A811QR21_9POAL</name>
<dbReference type="Pfam" id="PF12796">
    <property type="entry name" value="Ank_2"/>
    <property type="match status" value="4"/>
</dbReference>
<organism evidence="1 2">
    <name type="scientific">Miscanthus lutarioriparius</name>
    <dbReference type="NCBI Taxonomy" id="422564"/>
    <lineage>
        <taxon>Eukaryota</taxon>
        <taxon>Viridiplantae</taxon>
        <taxon>Streptophyta</taxon>
        <taxon>Embryophyta</taxon>
        <taxon>Tracheophyta</taxon>
        <taxon>Spermatophyta</taxon>
        <taxon>Magnoliopsida</taxon>
        <taxon>Liliopsida</taxon>
        <taxon>Poales</taxon>
        <taxon>Poaceae</taxon>
        <taxon>PACMAD clade</taxon>
        <taxon>Panicoideae</taxon>
        <taxon>Andropogonodae</taxon>
        <taxon>Andropogoneae</taxon>
        <taxon>Saccharinae</taxon>
        <taxon>Miscanthus</taxon>
    </lineage>
</organism>
<dbReference type="PANTHER" id="PTHR24121:SF21">
    <property type="entry name" value="ANKYRIN REPEAT FAMILY PROTEIN"/>
    <property type="match status" value="1"/>
</dbReference>
<dbReference type="SUPFAM" id="SSF48403">
    <property type="entry name" value="Ankyrin repeat"/>
    <property type="match status" value="2"/>
</dbReference>
<dbReference type="SMART" id="SM00248">
    <property type="entry name" value="ANK"/>
    <property type="match status" value="10"/>
</dbReference>
<proteinExistence type="predicted"/>